<dbReference type="PANTHER" id="PTHR38016">
    <property type="entry name" value="UNNAMED PRODUCT"/>
    <property type="match status" value="1"/>
</dbReference>
<reference evidence="2" key="1">
    <citation type="submission" date="2024-07" db="EMBL/GenBank/DDBJ databases">
        <authorList>
            <person name="Kim Y.J."/>
            <person name="Jeong J.Y."/>
        </authorList>
    </citation>
    <scope>NUCLEOTIDE SEQUENCE</scope>
    <source>
        <strain evidence="2">GIHE-MW2</strain>
    </source>
</reference>
<evidence type="ECO:0000313" key="2">
    <source>
        <dbReference type="EMBL" id="XCM38211.1"/>
    </source>
</evidence>
<proteinExistence type="predicted"/>
<dbReference type="RefSeq" id="WP_354635759.1">
    <property type="nucleotide sequence ID" value="NZ_CP159837.1"/>
</dbReference>
<dbReference type="EMBL" id="CP159837">
    <property type="protein sequence ID" value="XCM38211.1"/>
    <property type="molecule type" value="Genomic_DNA"/>
</dbReference>
<dbReference type="AlphaFoldDB" id="A0AAU8JJB1"/>
<protein>
    <recommendedName>
        <fullName evidence="1">Limiting CO2-inducible protein B/C beta carbonyic anhydrase domain-containing protein</fullName>
    </recommendedName>
</protein>
<accession>A0AAU8JJB1</accession>
<dbReference type="InterPro" id="IPR040703">
    <property type="entry name" value="LCIB/C_CA"/>
</dbReference>
<feature type="domain" description="Limiting CO2-inducible protein B/C beta carbonyic anhydrase" evidence="1">
    <location>
        <begin position="18"/>
        <end position="230"/>
    </location>
</feature>
<dbReference type="PANTHER" id="PTHR38016:SF1">
    <property type="entry name" value="LIMITING CO2-INDUCIBLE PROTEIN B_C BETA CARBONYIC ANHYDRASE DOMAIN-CONTAINING PROTEIN"/>
    <property type="match status" value="1"/>
</dbReference>
<organism evidence="2">
    <name type="scientific">Planktothricoides raciborskii GIHE-MW2</name>
    <dbReference type="NCBI Taxonomy" id="2792601"/>
    <lineage>
        <taxon>Bacteria</taxon>
        <taxon>Bacillati</taxon>
        <taxon>Cyanobacteriota</taxon>
        <taxon>Cyanophyceae</taxon>
        <taxon>Oscillatoriophycideae</taxon>
        <taxon>Oscillatoriales</taxon>
        <taxon>Oscillatoriaceae</taxon>
        <taxon>Planktothricoides</taxon>
    </lineage>
</organism>
<sequence>MTPEFFAVIEKHFPGTLLLEEYMKKTFDVLQNYGFESENTMGMVALCRDEITEPLFNEVVKYWGKTFNCCSLGGFLTIGRTGINAAAAHTPIYDGMRRFTFYGMPHIAISRYGEIGKVYRHGIDKPSHACGSLELIVNELNRGHFNMILDLEDLEESLILQKLLSHIKYGSKPDLIKMTKLACNIISIDIKNLLLKQLSPNIFNYAVMTGIMIHGPLDSNWVYPRDFYVVGENFPHQLEKIKTFHPYRLEIVNKSRGRNG</sequence>
<name>A0AAU8JJB1_9CYAN</name>
<evidence type="ECO:0000259" key="1">
    <source>
        <dbReference type="Pfam" id="PF18599"/>
    </source>
</evidence>
<dbReference type="Pfam" id="PF18599">
    <property type="entry name" value="LCIB_C_CA"/>
    <property type="match status" value="1"/>
</dbReference>
<gene>
    <name evidence="2" type="ORF">ABWT76_001043</name>
</gene>